<evidence type="ECO:0000256" key="4">
    <source>
        <dbReference type="ARBA" id="ARBA00022982"/>
    </source>
</evidence>
<feature type="transmembrane region" description="Helical" evidence="7">
    <location>
        <begin position="252"/>
        <end position="269"/>
    </location>
</feature>
<evidence type="ECO:0000256" key="3">
    <source>
        <dbReference type="ARBA" id="ARBA00022692"/>
    </source>
</evidence>
<dbReference type="AlphaFoldDB" id="A0AAD3CV46"/>
<keyword evidence="3 7" id="KW-0812">Transmembrane</keyword>
<keyword evidence="6 7" id="KW-0472">Membrane</keyword>
<dbReference type="PROSITE" id="PS50939">
    <property type="entry name" value="CYTOCHROME_B561"/>
    <property type="match status" value="1"/>
</dbReference>
<evidence type="ECO:0000256" key="2">
    <source>
        <dbReference type="ARBA" id="ARBA00022448"/>
    </source>
</evidence>
<sequence length="359" mass="39377">MILKLLLICLWSLASAEKVQVNVGDEICVAGYIMDHYCINRGTLLDRSSIVTLSSVGPSSHSVHCLVDVGVCRRSSFEILKQMEDGSFGRAWRLDDNSLVLSHARDIGSCSTCNGGSQTHGYQSTIFGKVMDLGSNSTPAMIEVTDVQDFDVGCGGIEYEPPSMVMDSGGGSGMFKLTFAQKITLHASLMVFGWGLLLPSGVVIARFSKHRKDAFWYKIHRTIQPIGIILTFIAWIIALLNFSALGNTTMPIFNAHGVCGMITMCIGIFQPINAILRPHLPSGDEEKSEIRVFWEYLHKGLGYLAAFVLAPIIIVLGTYIVPTPEEGQKFQILHGVSAILVIGVAIFFILDYKRLTRNK</sequence>
<evidence type="ECO:0000256" key="6">
    <source>
        <dbReference type="ARBA" id="ARBA00023136"/>
    </source>
</evidence>
<evidence type="ECO:0000256" key="5">
    <source>
        <dbReference type="ARBA" id="ARBA00022989"/>
    </source>
</evidence>
<keyword evidence="5 7" id="KW-1133">Transmembrane helix</keyword>
<dbReference type="Proteomes" id="UP001054902">
    <property type="component" value="Unassembled WGS sequence"/>
</dbReference>
<dbReference type="Pfam" id="PF03188">
    <property type="entry name" value="Cytochrom_B561"/>
    <property type="match status" value="1"/>
</dbReference>
<dbReference type="EMBL" id="BLLK01000045">
    <property type="protein sequence ID" value="GFH52612.1"/>
    <property type="molecule type" value="Genomic_DNA"/>
</dbReference>
<feature type="transmembrane region" description="Helical" evidence="7">
    <location>
        <begin position="183"/>
        <end position="205"/>
    </location>
</feature>
<feature type="transmembrane region" description="Helical" evidence="7">
    <location>
        <begin position="301"/>
        <end position="320"/>
    </location>
</feature>
<proteinExistence type="predicted"/>
<evidence type="ECO:0000313" key="10">
    <source>
        <dbReference type="EMBL" id="GFH52612.1"/>
    </source>
</evidence>
<feature type="chain" id="PRO_5042031876" description="Cytochrome b561 domain-containing protein" evidence="8">
    <location>
        <begin position="17"/>
        <end position="359"/>
    </location>
</feature>
<evidence type="ECO:0000259" key="9">
    <source>
        <dbReference type="PROSITE" id="PS50939"/>
    </source>
</evidence>
<evidence type="ECO:0000313" key="11">
    <source>
        <dbReference type="Proteomes" id="UP001054902"/>
    </source>
</evidence>
<keyword evidence="4" id="KW-0249">Electron transport</keyword>
<dbReference type="CDD" id="cd08760">
    <property type="entry name" value="Cyt_b561_FRRS1_like"/>
    <property type="match status" value="1"/>
</dbReference>
<dbReference type="GO" id="GO:0016020">
    <property type="term" value="C:membrane"/>
    <property type="evidence" value="ECO:0007669"/>
    <property type="project" value="UniProtKB-SubCell"/>
</dbReference>
<feature type="transmembrane region" description="Helical" evidence="7">
    <location>
        <begin position="332"/>
        <end position="350"/>
    </location>
</feature>
<reference evidence="10 11" key="1">
    <citation type="journal article" date="2021" name="Sci. Rep.">
        <title>The genome of the diatom Chaetoceros tenuissimus carries an ancient integrated fragment of an extant virus.</title>
        <authorList>
            <person name="Hongo Y."/>
            <person name="Kimura K."/>
            <person name="Takaki Y."/>
            <person name="Yoshida Y."/>
            <person name="Baba S."/>
            <person name="Kobayashi G."/>
            <person name="Nagasaki K."/>
            <person name="Hano T."/>
            <person name="Tomaru Y."/>
        </authorList>
    </citation>
    <scope>NUCLEOTIDE SEQUENCE [LARGE SCALE GENOMIC DNA]</scope>
    <source>
        <strain evidence="10 11">NIES-3715</strain>
    </source>
</reference>
<keyword evidence="8" id="KW-0732">Signal</keyword>
<keyword evidence="2" id="KW-0813">Transport</keyword>
<dbReference type="InterPro" id="IPR045879">
    <property type="entry name" value="B561A"/>
</dbReference>
<comment type="subcellular location">
    <subcellularLocation>
        <location evidence="1">Membrane</location>
    </subcellularLocation>
</comment>
<dbReference type="SMART" id="SM00665">
    <property type="entry name" value="B561"/>
    <property type="match status" value="1"/>
</dbReference>
<feature type="domain" description="Cytochrome b561" evidence="9">
    <location>
        <begin position="148"/>
        <end position="353"/>
    </location>
</feature>
<name>A0AAD3CV46_9STRA</name>
<dbReference type="InterPro" id="IPR006593">
    <property type="entry name" value="Cyt_b561/ferric_Rdtase_TM"/>
</dbReference>
<feature type="signal peptide" evidence="8">
    <location>
        <begin position="1"/>
        <end position="16"/>
    </location>
</feature>
<evidence type="ECO:0000256" key="7">
    <source>
        <dbReference type="SAM" id="Phobius"/>
    </source>
</evidence>
<gene>
    <name evidence="10" type="ORF">CTEN210_09088</name>
</gene>
<feature type="transmembrane region" description="Helical" evidence="7">
    <location>
        <begin position="226"/>
        <end position="246"/>
    </location>
</feature>
<dbReference type="PANTHER" id="PTHR47281:SF1">
    <property type="entry name" value="OS09G0557700 PROTEIN"/>
    <property type="match status" value="1"/>
</dbReference>
<accession>A0AAD3CV46</accession>
<protein>
    <recommendedName>
        <fullName evidence="9">Cytochrome b561 domain-containing protein</fullName>
    </recommendedName>
</protein>
<comment type="caution">
    <text evidence="10">The sequence shown here is derived from an EMBL/GenBank/DDBJ whole genome shotgun (WGS) entry which is preliminary data.</text>
</comment>
<evidence type="ECO:0000256" key="8">
    <source>
        <dbReference type="SAM" id="SignalP"/>
    </source>
</evidence>
<organism evidence="10 11">
    <name type="scientific">Chaetoceros tenuissimus</name>
    <dbReference type="NCBI Taxonomy" id="426638"/>
    <lineage>
        <taxon>Eukaryota</taxon>
        <taxon>Sar</taxon>
        <taxon>Stramenopiles</taxon>
        <taxon>Ochrophyta</taxon>
        <taxon>Bacillariophyta</taxon>
        <taxon>Coscinodiscophyceae</taxon>
        <taxon>Chaetocerotophycidae</taxon>
        <taxon>Chaetocerotales</taxon>
        <taxon>Chaetocerotaceae</taxon>
        <taxon>Chaetoceros</taxon>
    </lineage>
</organism>
<evidence type="ECO:0000256" key="1">
    <source>
        <dbReference type="ARBA" id="ARBA00004370"/>
    </source>
</evidence>
<keyword evidence="11" id="KW-1185">Reference proteome</keyword>
<dbReference type="Gene3D" id="1.20.120.1770">
    <property type="match status" value="1"/>
</dbReference>
<dbReference type="PANTHER" id="PTHR47281">
    <property type="entry name" value="OS09G0557700 PROTEIN"/>
    <property type="match status" value="1"/>
</dbReference>